<evidence type="ECO:0000259" key="1">
    <source>
        <dbReference type="Pfam" id="PF13614"/>
    </source>
</evidence>
<protein>
    <submittedName>
        <fullName evidence="2">ATPase domain protein</fullName>
    </submittedName>
</protein>
<keyword evidence="3" id="KW-1185">Reference proteome</keyword>
<evidence type="ECO:0000313" key="3">
    <source>
        <dbReference type="Proteomes" id="UP000002710"/>
    </source>
</evidence>
<dbReference type="KEGG" id="dde:Dde_3749"/>
<feature type="domain" description="AAA" evidence="1">
    <location>
        <begin position="5"/>
        <end position="199"/>
    </location>
</feature>
<dbReference type="InterPro" id="IPR025669">
    <property type="entry name" value="AAA_dom"/>
</dbReference>
<gene>
    <name evidence="2" type="ordered locus">Dde_3749</name>
</gene>
<dbReference type="STRING" id="207559.Dde_3749"/>
<dbReference type="Gene3D" id="3.40.50.300">
    <property type="entry name" value="P-loop containing nucleotide triphosphate hydrolases"/>
    <property type="match status" value="1"/>
</dbReference>
<accession>Q30UV4</accession>
<dbReference type="RefSeq" id="WP_011369399.1">
    <property type="nucleotide sequence ID" value="NC_007519.1"/>
</dbReference>
<dbReference type="InterPro" id="IPR027417">
    <property type="entry name" value="P-loop_NTPase"/>
</dbReference>
<organism evidence="2 3">
    <name type="scientific">Oleidesulfovibrio alaskensis (strain ATCC BAA-1058 / DSM 17464 / G20)</name>
    <name type="common">Desulfovibrio alaskensis</name>
    <dbReference type="NCBI Taxonomy" id="207559"/>
    <lineage>
        <taxon>Bacteria</taxon>
        <taxon>Pseudomonadati</taxon>
        <taxon>Thermodesulfobacteriota</taxon>
        <taxon>Desulfovibrionia</taxon>
        <taxon>Desulfovibrionales</taxon>
        <taxon>Desulfovibrionaceae</taxon>
        <taxon>Oleidesulfovibrio</taxon>
    </lineage>
</organism>
<dbReference type="HOGENOM" id="CLU_066820_0_0_7"/>
<proteinExistence type="predicted"/>
<dbReference type="SUPFAM" id="SSF52540">
    <property type="entry name" value="P-loop containing nucleoside triphosphate hydrolases"/>
    <property type="match status" value="1"/>
</dbReference>
<dbReference type="Proteomes" id="UP000002710">
    <property type="component" value="Chromosome"/>
</dbReference>
<dbReference type="CDD" id="cd02042">
    <property type="entry name" value="ParAB_family"/>
    <property type="match status" value="1"/>
</dbReference>
<dbReference type="PANTHER" id="PTHR13696">
    <property type="entry name" value="P-LOOP CONTAINING NUCLEOSIDE TRIPHOSPHATE HYDROLASE"/>
    <property type="match status" value="1"/>
</dbReference>
<dbReference type="Pfam" id="PF13614">
    <property type="entry name" value="AAA_31"/>
    <property type="match status" value="1"/>
</dbReference>
<dbReference type="EMBL" id="CP000112">
    <property type="protein sequence ID" value="ABB40542.2"/>
    <property type="molecule type" value="Genomic_DNA"/>
</dbReference>
<dbReference type="eggNOG" id="COG1192">
    <property type="taxonomic scope" value="Bacteria"/>
</dbReference>
<dbReference type="AlphaFoldDB" id="Q30UV4"/>
<evidence type="ECO:0000313" key="2">
    <source>
        <dbReference type="EMBL" id="ABB40542.2"/>
    </source>
</evidence>
<dbReference type="InterPro" id="IPR050678">
    <property type="entry name" value="DNA_Partitioning_ATPase"/>
</dbReference>
<sequence>MNYGVWNNKGGVGKSFLSFTLALEHAHRHPERKILLADMCPQANLSEIILGGNGKGNANLEARLAQDKRKTIGGYFDERIASPHQVTGNETSYLIAASDYNQELPDNVYLLCGDPSLELQAQVINQIGSQTLPADAWKNVHMWLKDLINACARQLGREGTSVFIDCNPSFSAYTELAIVASDRLILPCSCDGSSARAVHNVENLVFDGSAYYGDKSFSKMCERFGMALPVIHSVVLNRSTLYNKDASKAFSAMFDEIKRTANDFYKRSPGSFVAGGPAFMVMPDNHSVAIVSSHLGKPLYAIKPGKYQVYEVNPQINPEPLNRYKEAIEGMEAVLL</sequence>
<dbReference type="PANTHER" id="PTHR13696:SF52">
    <property type="entry name" value="PARA FAMILY PROTEIN CT_582"/>
    <property type="match status" value="1"/>
</dbReference>
<name>Q30UV4_OLEA2</name>
<reference evidence="2 3" key="1">
    <citation type="journal article" date="2011" name="J. Bacteriol.">
        <title>Complete genome sequence and updated annotation of Desulfovibrio alaskensis G20.</title>
        <authorList>
            <person name="Hauser L.J."/>
            <person name="Land M.L."/>
            <person name="Brown S.D."/>
            <person name="Larimer F."/>
            <person name="Keller K.L."/>
            <person name="Rapp-Giles B.J."/>
            <person name="Price M.N."/>
            <person name="Lin M."/>
            <person name="Bruce D.C."/>
            <person name="Detter J.C."/>
            <person name="Tapia R."/>
            <person name="Han C.S."/>
            <person name="Goodwin L.A."/>
            <person name="Cheng J.F."/>
            <person name="Pitluck S."/>
            <person name="Copeland A."/>
            <person name="Lucas S."/>
            <person name="Nolan M."/>
            <person name="Lapidus A.L."/>
            <person name="Palumbo A.V."/>
            <person name="Wall J.D."/>
        </authorList>
    </citation>
    <scope>NUCLEOTIDE SEQUENCE [LARGE SCALE GENOMIC DNA]</scope>
    <source>
        <strain evidence="3">ATCC BAA 1058 / DSM 17464 / G20</strain>
    </source>
</reference>